<proteinExistence type="predicted"/>
<evidence type="ECO:0000313" key="4">
    <source>
        <dbReference type="Proteomes" id="UP000828390"/>
    </source>
</evidence>
<keyword evidence="4" id="KW-1185">Reference proteome</keyword>
<feature type="transmembrane region" description="Helical" evidence="2">
    <location>
        <begin position="6"/>
        <end position="26"/>
    </location>
</feature>
<comment type="caution">
    <text evidence="3">The sequence shown here is derived from an EMBL/GenBank/DDBJ whole genome shotgun (WGS) entry which is preliminary data.</text>
</comment>
<evidence type="ECO:0000313" key="3">
    <source>
        <dbReference type="EMBL" id="KAH3796245.1"/>
    </source>
</evidence>
<gene>
    <name evidence="3" type="ORF">DPMN_149813</name>
</gene>
<reference evidence="3" key="1">
    <citation type="journal article" date="2019" name="bioRxiv">
        <title>The Genome of the Zebra Mussel, Dreissena polymorpha: A Resource for Invasive Species Research.</title>
        <authorList>
            <person name="McCartney M.A."/>
            <person name="Auch B."/>
            <person name="Kono T."/>
            <person name="Mallez S."/>
            <person name="Zhang Y."/>
            <person name="Obille A."/>
            <person name="Becker A."/>
            <person name="Abrahante J.E."/>
            <person name="Garbe J."/>
            <person name="Badalamenti J.P."/>
            <person name="Herman A."/>
            <person name="Mangelson H."/>
            <person name="Liachko I."/>
            <person name="Sullivan S."/>
            <person name="Sone E.D."/>
            <person name="Koren S."/>
            <person name="Silverstein K.A.T."/>
            <person name="Beckman K.B."/>
            <person name="Gohl D.M."/>
        </authorList>
    </citation>
    <scope>NUCLEOTIDE SEQUENCE</scope>
    <source>
        <strain evidence="3">Duluth1</strain>
        <tissue evidence="3">Whole animal</tissue>
    </source>
</reference>
<protein>
    <submittedName>
        <fullName evidence="3">Uncharacterized protein</fullName>
    </submittedName>
</protein>
<evidence type="ECO:0000256" key="2">
    <source>
        <dbReference type="SAM" id="Phobius"/>
    </source>
</evidence>
<sequence>MLVFEVCSFLLLGICTTLLVFAVFYYPGFLYNFCTRAVYAIKFSIHLISFGCEVLIFVGSVILKIIDGLALGGKVMAPYVHRTALYVGEKGSKLVHNFVHFSVRVVANYGGYFIAACGFLAFWTNLLGNNQTRAEKEPEDEDVDNVQRENTADARRKRMHARLRKGLDPDICDLVGDLEYERIKDNTTAIMRAILIQDTVPNRLHTDRSKVARKAGGARRNRSLWNDAVDNDELNSFRPKLIKLLQNSFQNRMHTDTPDAMIDGDATRNGSFGNGVIDEDAVNFFRARLLPNF</sequence>
<dbReference type="Proteomes" id="UP000828390">
    <property type="component" value="Unassembled WGS sequence"/>
</dbReference>
<accession>A0A9D4FGQ5</accession>
<keyword evidence="2" id="KW-1133">Transmembrane helix</keyword>
<name>A0A9D4FGQ5_DREPO</name>
<organism evidence="3 4">
    <name type="scientific">Dreissena polymorpha</name>
    <name type="common">Zebra mussel</name>
    <name type="synonym">Mytilus polymorpha</name>
    <dbReference type="NCBI Taxonomy" id="45954"/>
    <lineage>
        <taxon>Eukaryota</taxon>
        <taxon>Metazoa</taxon>
        <taxon>Spiralia</taxon>
        <taxon>Lophotrochozoa</taxon>
        <taxon>Mollusca</taxon>
        <taxon>Bivalvia</taxon>
        <taxon>Autobranchia</taxon>
        <taxon>Heteroconchia</taxon>
        <taxon>Euheterodonta</taxon>
        <taxon>Imparidentia</taxon>
        <taxon>Neoheterodontei</taxon>
        <taxon>Myida</taxon>
        <taxon>Dreissenoidea</taxon>
        <taxon>Dreissenidae</taxon>
        <taxon>Dreissena</taxon>
    </lineage>
</organism>
<evidence type="ECO:0000256" key="1">
    <source>
        <dbReference type="SAM" id="MobiDB-lite"/>
    </source>
</evidence>
<dbReference type="AlphaFoldDB" id="A0A9D4FGQ5"/>
<feature type="region of interest" description="Disordered" evidence="1">
    <location>
        <begin position="134"/>
        <end position="154"/>
    </location>
</feature>
<feature type="transmembrane region" description="Helical" evidence="2">
    <location>
        <begin position="109"/>
        <end position="128"/>
    </location>
</feature>
<feature type="compositionally biased region" description="Basic and acidic residues" evidence="1">
    <location>
        <begin position="145"/>
        <end position="154"/>
    </location>
</feature>
<keyword evidence="2" id="KW-0472">Membrane</keyword>
<dbReference type="EMBL" id="JAIWYP010000007">
    <property type="protein sequence ID" value="KAH3796245.1"/>
    <property type="molecule type" value="Genomic_DNA"/>
</dbReference>
<feature type="transmembrane region" description="Helical" evidence="2">
    <location>
        <begin position="47"/>
        <end position="66"/>
    </location>
</feature>
<keyword evidence="2" id="KW-0812">Transmembrane</keyword>
<reference evidence="3" key="2">
    <citation type="submission" date="2020-11" db="EMBL/GenBank/DDBJ databases">
        <authorList>
            <person name="McCartney M.A."/>
            <person name="Auch B."/>
            <person name="Kono T."/>
            <person name="Mallez S."/>
            <person name="Becker A."/>
            <person name="Gohl D.M."/>
            <person name="Silverstein K.A.T."/>
            <person name="Koren S."/>
            <person name="Bechman K.B."/>
            <person name="Herman A."/>
            <person name="Abrahante J.E."/>
            <person name="Garbe J."/>
        </authorList>
    </citation>
    <scope>NUCLEOTIDE SEQUENCE</scope>
    <source>
        <strain evidence="3">Duluth1</strain>
        <tissue evidence="3">Whole animal</tissue>
    </source>
</reference>